<comment type="pathway">
    <text evidence="1">Mycotoxin biosynthesis.</text>
</comment>
<proteinExistence type="inferred from homology"/>
<organism evidence="4 5">
    <name type="scientific">Zymoseptoria tritici ST99CH_1E4</name>
    <dbReference type="NCBI Taxonomy" id="1276532"/>
    <lineage>
        <taxon>Eukaryota</taxon>
        <taxon>Fungi</taxon>
        <taxon>Dikarya</taxon>
        <taxon>Ascomycota</taxon>
        <taxon>Pezizomycotina</taxon>
        <taxon>Dothideomycetes</taxon>
        <taxon>Dothideomycetidae</taxon>
        <taxon>Mycosphaerellales</taxon>
        <taxon>Mycosphaerellaceae</taxon>
        <taxon>Zymoseptoria</taxon>
    </lineage>
</organism>
<evidence type="ECO:0000256" key="1">
    <source>
        <dbReference type="ARBA" id="ARBA00004685"/>
    </source>
</evidence>
<reference evidence="5" key="1">
    <citation type="submission" date="2017-05" db="EMBL/GenBank/DDBJ databases">
        <authorList>
            <person name="Song R."/>
            <person name="Chenine A.L."/>
            <person name="Ruprecht R.M."/>
        </authorList>
    </citation>
    <scope>NUCLEOTIDE SEQUENCE [LARGE SCALE GENOMIC DNA]</scope>
</reference>
<dbReference type="AlphaFoldDB" id="A0A2H1FX81"/>
<accession>A0A2H1FX81</accession>
<dbReference type="PANTHER" id="PTHR33365">
    <property type="entry name" value="YALI0B05434P"/>
    <property type="match status" value="1"/>
</dbReference>
<dbReference type="InterPro" id="IPR021765">
    <property type="entry name" value="UstYa-like"/>
</dbReference>
<evidence type="ECO:0000313" key="5">
    <source>
        <dbReference type="Proteomes" id="UP000245764"/>
    </source>
</evidence>
<dbReference type="EMBL" id="LT854254">
    <property type="protein sequence ID" value="SMR45914.1"/>
    <property type="molecule type" value="Genomic_DNA"/>
</dbReference>
<dbReference type="GO" id="GO:0016491">
    <property type="term" value="F:oxidoreductase activity"/>
    <property type="evidence" value="ECO:0007669"/>
    <property type="project" value="UniProtKB-KW"/>
</dbReference>
<gene>
    <name evidence="4" type="ORF">ZT1E4_G2532</name>
</gene>
<evidence type="ECO:0000313" key="4">
    <source>
        <dbReference type="EMBL" id="SMR45914.1"/>
    </source>
</evidence>
<name>A0A2H1FX81_ZYMTR</name>
<dbReference type="Pfam" id="PF11807">
    <property type="entry name" value="UstYa"/>
    <property type="match status" value="1"/>
</dbReference>
<evidence type="ECO:0000256" key="3">
    <source>
        <dbReference type="ARBA" id="ARBA00035112"/>
    </source>
</evidence>
<protein>
    <submittedName>
        <fullName evidence="4">Uncharacterized protein</fullName>
    </submittedName>
</protein>
<dbReference type="GO" id="GO:0043386">
    <property type="term" value="P:mycotoxin biosynthetic process"/>
    <property type="evidence" value="ECO:0007669"/>
    <property type="project" value="InterPro"/>
</dbReference>
<dbReference type="PANTHER" id="PTHR33365:SF11">
    <property type="entry name" value="TAT PATHWAY SIGNAL SEQUENCE"/>
    <property type="match status" value="1"/>
</dbReference>
<sequence length="164" mass="18398">MRELVGSVKKTLVYDRRFSSAPSNETEKAWMGLFPDGLGFVQHPIVSPEISAIAVFHSLHCLHAIHGGYYKAVSMHLNKRQQGNHHDASDGVSASHEDHQDPAHLRHCFDYLRQSLMCGADTNIEPMDKELKGVTGWGYQRTCRDYDAVVAWASENKMGNTTMI</sequence>
<keyword evidence="2" id="KW-0560">Oxidoreductase</keyword>
<dbReference type="Proteomes" id="UP000245764">
    <property type="component" value="Chromosome 2"/>
</dbReference>
<comment type="similarity">
    <text evidence="3">Belongs to the ustYa family.</text>
</comment>
<evidence type="ECO:0000256" key="2">
    <source>
        <dbReference type="ARBA" id="ARBA00023002"/>
    </source>
</evidence>